<evidence type="ECO:0000259" key="6">
    <source>
        <dbReference type="PROSITE" id="PS51352"/>
    </source>
</evidence>
<organism evidence="7 8">
    <name type="scientific">Antarctobacter heliothermus</name>
    <dbReference type="NCBI Taxonomy" id="74033"/>
    <lineage>
        <taxon>Bacteria</taxon>
        <taxon>Pseudomonadati</taxon>
        <taxon>Pseudomonadota</taxon>
        <taxon>Alphaproteobacteria</taxon>
        <taxon>Rhodobacterales</taxon>
        <taxon>Roseobacteraceae</taxon>
        <taxon>Antarctobacter</taxon>
    </lineage>
</organism>
<dbReference type="SUPFAM" id="SSF52833">
    <property type="entry name" value="Thioredoxin-like"/>
    <property type="match status" value="1"/>
</dbReference>
<dbReference type="InterPro" id="IPR041205">
    <property type="entry name" value="ScsC_N"/>
</dbReference>
<reference evidence="7 8" key="1">
    <citation type="submission" date="2017-07" db="EMBL/GenBank/DDBJ databases">
        <title>Genome Sequence of Antarctobacter heliothermus Strain SMS3 Isolated from a culture of the Diatom Skeletonema marinoi.</title>
        <authorList>
            <person name="Topel M."/>
            <person name="Pinder M.I.M."/>
            <person name="Johansson O.N."/>
            <person name="Kourtchenko O."/>
            <person name="Godhe A."/>
            <person name="Clarke A.K."/>
        </authorList>
    </citation>
    <scope>NUCLEOTIDE SEQUENCE [LARGE SCALE GENOMIC DNA]</scope>
    <source>
        <strain evidence="7 8">SMS3</strain>
    </source>
</reference>
<evidence type="ECO:0000313" key="8">
    <source>
        <dbReference type="Proteomes" id="UP000203589"/>
    </source>
</evidence>
<accession>A0A222E6M5</accession>
<keyword evidence="8" id="KW-1185">Reference proteome</keyword>
<dbReference type="EMBL" id="CP022540">
    <property type="protein sequence ID" value="ASP21864.1"/>
    <property type="molecule type" value="Genomic_DNA"/>
</dbReference>
<dbReference type="OrthoDB" id="9780147at2"/>
<dbReference type="KEGG" id="aht:ANTHELSMS3_03215"/>
<dbReference type="PROSITE" id="PS51352">
    <property type="entry name" value="THIOREDOXIN_2"/>
    <property type="match status" value="1"/>
</dbReference>
<protein>
    <submittedName>
        <fullName evidence="7">Disulfide bond formation protein D</fullName>
    </submittedName>
</protein>
<dbReference type="PANTHER" id="PTHR13887">
    <property type="entry name" value="GLUTATHIONE S-TRANSFERASE KAPPA"/>
    <property type="match status" value="1"/>
</dbReference>
<gene>
    <name evidence="7" type="ORF">ANTHELSMS3_03215</name>
</gene>
<keyword evidence="2" id="KW-0560">Oxidoreductase</keyword>
<feature type="signal peptide" evidence="5">
    <location>
        <begin position="1"/>
        <end position="25"/>
    </location>
</feature>
<evidence type="ECO:0000256" key="4">
    <source>
        <dbReference type="ARBA" id="ARBA00023284"/>
    </source>
</evidence>
<dbReference type="InterPro" id="IPR001853">
    <property type="entry name" value="DSBA-like_thioredoxin_dom"/>
</dbReference>
<evidence type="ECO:0000256" key="2">
    <source>
        <dbReference type="ARBA" id="ARBA00023002"/>
    </source>
</evidence>
<keyword evidence="3" id="KW-1015">Disulfide bond</keyword>
<dbReference type="RefSeq" id="WP_094035711.1">
    <property type="nucleotide sequence ID" value="NZ_CP022540.1"/>
</dbReference>
<dbReference type="Gene3D" id="3.40.30.10">
    <property type="entry name" value="Glutaredoxin"/>
    <property type="match status" value="1"/>
</dbReference>
<evidence type="ECO:0000256" key="3">
    <source>
        <dbReference type="ARBA" id="ARBA00023157"/>
    </source>
</evidence>
<dbReference type="CDD" id="cd03023">
    <property type="entry name" value="DsbA_Com1_like"/>
    <property type="match status" value="1"/>
</dbReference>
<dbReference type="GO" id="GO:0016491">
    <property type="term" value="F:oxidoreductase activity"/>
    <property type="evidence" value="ECO:0007669"/>
    <property type="project" value="UniProtKB-KW"/>
</dbReference>
<dbReference type="PANTHER" id="PTHR13887:SF14">
    <property type="entry name" value="DISULFIDE BOND FORMATION PROTEIN D"/>
    <property type="match status" value="1"/>
</dbReference>
<sequence length="259" mass="28284">MFLSKPALRASAAALCFLAAPVAMAQDADPFDFANMTAEQKTAFGAEVRAYLLENPQVIMEAVAVLEEREKAAQVAQDDTLVADNMARLMDDGFSWVGGNPDGDVTVIEFSDYRCGFCRRAHPEVLELIESDGNIRYIVKEFPILGEASLVSSRFAIATQIVAGNEAYKSVHDALITLEGNPGDGPLRRIAETLGLDAEAIMAEMDSDEVTRRITETRELALAMNINGTPSFVFGDQMVRGYAPLPTMRQIVDEVRDTQ</sequence>
<keyword evidence="1 5" id="KW-0732">Signal</keyword>
<evidence type="ECO:0000256" key="1">
    <source>
        <dbReference type="ARBA" id="ARBA00022729"/>
    </source>
</evidence>
<dbReference type="Proteomes" id="UP000203589">
    <property type="component" value="Chromosome"/>
</dbReference>
<feature type="domain" description="Thioredoxin" evidence="6">
    <location>
        <begin position="70"/>
        <end position="257"/>
    </location>
</feature>
<name>A0A222E6M5_9RHOB</name>
<dbReference type="Pfam" id="PF01323">
    <property type="entry name" value="DSBA"/>
    <property type="match status" value="1"/>
</dbReference>
<dbReference type="Pfam" id="PF18312">
    <property type="entry name" value="ScsC_N"/>
    <property type="match status" value="1"/>
</dbReference>
<proteinExistence type="predicted"/>
<evidence type="ECO:0000313" key="7">
    <source>
        <dbReference type="EMBL" id="ASP21864.1"/>
    </source>
</evidence>
<dbReference type="InterPro" id="IPR013766">
    <property type="entry name" value="Thioredoxin_domain"/>
</dbReference>
<feature type="chain" id="PRO_5013234049" evidence="5">
    <location>
        <begin position="26"/>
        <end position="259"/>
    </location>
</feature>
<keyword evidence="4" id="KW-0676">Redox-active center</keyword>
<evidence type="ECO:0000256" key="5">
    <source>
        <dbReference type="SAM" id="SignalP"/>
    </source>
</evidence>
<dbReference type="InterPro" id="IPR036249">
    <property type="entry name" value="Thioredoxin-like_sf"/>
</dbReference>
<dbReference type="AlphaFoldDB" id="A0A222E6M5"/>